<organism evidence="8 9">
    <name type="scientific">Phreatobacter stygius</name>
    <dbReference type="NCBI Taxonomy" id="1940610"/>
    <lineage>
        <taxon>Bacteria</taxon>
        <taxon>Pseudomonadati</taxon>
        <taxon>Pseudomonadota</taxon>
        <taxon>Alphaproteobacteria</taxon>
        <taxon>Hyphomicrobiales</taxon>
        <taxon>Phreatobacteraceae</taxon>
        <taxon>Phreatobacter</taxon>
    </lineage>
</organism>
<feature type="domain" description="Copper resistance protein D" evidence="7">
    <location>
        <begin position="189"/>
        <end position="287"/>
    </location>
</feature>
<keyword evidence="5 6" id="KW-0472">Membrane</keyword>
<dbReference type="RefSeq" id="WP_136961145.1">
    <property type="nucleotide sequence ID" value="NZ_CP039690.1"/>
</dbReference>
<feature type="transmembrane region" description="Helical" evidence="6">
    <location>
        <begin position="228"/>
        <end position="249"/>
    </location>
</feature>
<gene>
    <name evidence="8" type="ORF">E8M01_16670</name>
</gene>
<comment type="subcellular location">
    <subcellularLocation>
        <location evidence="1">Cell membrane</location>
        <topology evidence="1">Multi-pass membrane protein</topology>
    </subcellularLocation>
</comment>
<feature type="transmembrane region" description="Helical" evidence="6">
    <location>
        <begin position="22"/>
        <end position="41"/>
    </location>
</feature>
<evidence type="ECO:0000313" key="9">
    <source>
        <dbReference type="Proteomes" id="UP000298781"/>
    </source>
</evidence>
<keyword evidence="2" id="KW-1003">Cell membrane</keyword>
<dbReference type="EMBL" id="CP039690">
    <property type="protein sequence ID" value="QCI65699.1"/>
    <property type="molecule type" value="Genomic_DNA"/>
</dbReference>
<feature type="transmembrane region" description="Helical" evidence="6">
    <location>
        <begin position="100"/>
        <end position="118"/>
    </location>
</feature>
<evidence type="ECO:0000256" key="5">
    <source>
        <dbReference type="ARBA" id="ARBA00023136"/>
    </source>
</evidence>
<dbReference type="GO" id="GO:0005886">
    <property type="term" value="C:plasma membrane"/>
    <property type="evidence" value="ECO:0007669"/>
    <property type="project" value="UniProtKB-SubCell"/>
</dbReference>
<name>A0A4D7AX02_9HYPH</name>
<evidence type="ECO:0000259" key="7">
    <source>
        <dbReference type="Pfam" id="PF05425"/>
    </source>
</evidence>
<feature type="transmembrane region" description="Helical" evidence="6">
    <location>
        <begin position="196"/>
        <end position="216"/>
    </location>
</feature>
<feature type="transmembrane region" description="Helical" evidence="6">
    <location>
        <begin position="125"/>
        <end position="142"/>
    </location>
</feature>
<dbReference type="Proteomes" id="UP000298781">
    <property type="component" value="Chromosome"/>
</dbReference>
<evidence type="ECO:0000313" key="8">
    <source>
        <dbReference type="EMBL" id="QCI65699.1"/>
    </source>
</evidence>
<dbReference type="Pfam" id="PF05425">
    <property type="entry name" value="CopD"/>
    <property type="match status" value="1"/>
</dbReference>
<dbReference type="PANTHER" id="PTHR34820:SF4">
    <property type="entry name" value="INNER MEMBRANE PROTEIN YEBZ"/>
    <property type="match status" value="1"/>
</dbReference>
<dbReference type="OrthoDB" id="8479361at2"/>
<evidence type="ECO:0000256" key="3">
    <source>
        <dbReference type="ARBA" id="ARBA00022692"/>
    </source>
</evidence>
<dbReference type="GO" id="GO:0006825">
    <property type="term" value="P:copper ion transport"/>
    <property type="evidence" value="ECO:0007669"/>
    <property type="project" value="InterPro"/>
</dbReference>
<dbReference type="InterPro" id="IPR008457">
    <property type="entry name" value="Cu-R_CopD_dom"/>
</dbReference>
<evidence type="ECO:0000256" key="1">
    <source>
        <dbReference type="ARBA" id="ARBA00004651"/>
    </source>
</evidence>
<keyword evidence="4 6" id="KW-1133">Transmembrane helix</keyword>
<proteinExistence type="predicted"/>
<dbReference type="KEGG" id="pstg:E8M01_16670"/>
<sequence>MILEFWQGSGDLWNALTVLLRAAGYAGTLGAAGVALFLLFMSGELTADEATAARRWLAVLVLAGLLASLAAWPMRALSLSRMPEAAFRFEIYSGIARSRFGDAGLLRLVGLVLVLFALVRRTWGAGIGAIGAVVIAASYVAIGHTTQYRPRQELAALTVLHLTAVAFWFGSLFPLRNITLRRDPRSAAETLAVWSRYATVFVILVAATGLVVAWYLVGAARNLTGSWFGWALIAKLALVALILLSAFGARFRHARLMLRGDVLAASAMRRSLGRQIVIAVLVFYATAELVSVNPIDYGHRLPG</sequence>
<dbReference type="InterPro" id="IPR032694">
    <property type="entry name" value="CopC/D"/>
</dbReference>
<keyword evidence="9" id="KW-1185">Reference proteome</keyword>
<feature type="transmembrane region" description="Helical" evidence="6">
    <location>
        <begin position="276"/>
        <end position="295"/>
    </location>
</feature>
<protein>
    <recommendedName>
        <fullName evidence="7">Copper resistance protein D domain-containing protein</fullName>
    </recommendedName>
</protein>
<evidence type="ECO:0000256" key="4">
    <source>
        <dbReference type="ARBA" id="ARBA00022989"/>
    </source>
</evidence>
<dbReference type="AlphaFoldDB" id="A0A4D7AX02"/>
<accession>A0A4D7AX02</accession>
<keyword evidence="3 6" id="KW-0812">Transmembrane</keyword>
<evidence type="ECO:0000256" key="6">
    <source>
        <dbReference type="SAM" id="Phobius"/>
    </source>
</evidence>
<reference evidence="8 9" key="1">
    <citation type="submission" date="2019-04" db="EMBL/GenBank/DDBJ databases">
        <title>Phreatobacter aquaticus sp. nov.</title>
        <authorList>
            <person name="Choi A."/>
        </authorList>
    </citation>
    <scope>NUCLEOTIDE SEQUENCE [LARGE SCALE GENOMIC DNA]</scope>
    <source>
        <strain evidence="8 9">KCTC 52518</strain>
    </source>
</reference>
<feature type="transmembrane region" description="Helical" evidence="6">
    <location>
        <begin position="53"/>
        <end position="72"/>
    </location>
</feature>
<dbReference type="PANTHER" id="PTHR34820">
    <property type="entry name" value="INNER MEMBRANE PROTEIN YEBZ"/>
    <property type="match status" value="1"/>
</dbReference>
<feature type="transmembrane region" description="Helical" evidence="6">
    <location>
        <begin position="154"/>
        <end position="175"/>
    </location>
</feature>
<evidence type="ECO:0000256" key="2">
    <source>
        <dbReference type="ARBA" id="ARBA00022475"/>
    </source>
</evidence>